<dbReference type="CTD" id="79703"/>
<evidence type="ECO:0000313" key="2">
    <source>
        <dbReference type="Proteomes" id="UP000245320"/>
    </source>
</evidence>
<dbReference type="InterPro" id="IPR028040">
    <property type="entry name" value="TopoVIB-like"/>
</dbReference>
<accession>A0A6J3RRS6</accession>
<dbReference type="PANTHER" id="PTHR14652:SF2">
    <property type="entry name" value="TYPE 2 DNA TOPOISOMERASE 6 SUBUNIT B-LIKE"/>
    <property type="match status" value="1"/>
</dbReference>
<evidence type="ECO:0000256" key="1">
    <source>
        <dbReference type="SAM" id="MobiDB-lite"/>
    </source>
</evidence>
<proteinExistence type="predicted"/>
<feature type="compositionally biased region" description="Polar residues" evidence="1">
    <location>
        <begin position="407"/>
        <end position="424"/>
    </location>
</feature>
<dbReference type="AlphaFoldDB" id="A0A6J3RRS6"/>
<keyword evidence="2" id="KW-1185">Reference proteome</keyword>
<dbReference type="Pfam" id="PF15091">
    <property type="entry name" value="DUF4554"/>
    <property type="match status" value="3"/>
</dbReference>
<dbReference type="GO" id="GO:0007131">
    <property type="term" value="P:reciprocal meiotic recombination"/>
    <property type="evidence" value="ECO:0007669"/>
    <property type="project" value="TreeGrafter"/>
</dbReference>
<evidence type="ECO:0000313" key="3">
    <source>
        <dbReference type="RefSeq" id="XP_033717083.1"/>
    </source>
</evidence>
<protein>
    <submittedName>
        <fullName evidence="3">Type 2 DNA topoisomerase 6 subunit B-like isoform X7</fullName>
    </submittedName>
</protein>
<dbReference type="GO" id="GO:0042138">
    <property type="term" value="P:meiotic DNA double-strand break formation"/>
    <property type="evidence" value="ECO:0007669"/>
    <property type="project" value="InterPro"/>
</dbReference>
<dbReference type="PANTHER" id="PTHR14652">
    <property type="entry name" value="TYPE 2 DNA TOPOISOMERASE 6 SUBUNIT B-LIKE"/>
    <property type="match status" value="1"/>
</dbReference>
<feature type="region of interest" description="Disordered" evidence="1">
    <location>
        <begin position="493"/>
        <end position="573"/>
    </location>
</feature>
<organism evidence="2 3">
    <name type="scientific">Tursiops truncatus</name>
    <name type="common">Atlantic bottle-nosed dolphin</name>
    <name type="synonym">Delphinus truncatus</name>
    <dbReference type="NCBI Taxonomy" id="9739"/>
    <lineage>
        <taxon>Eukaryota</taxon>
        <taxon>Metazoa</taxon>
        <taxon>Chordata</taxon>
        <taxon>Craniata</taxon>
        <taxon>Vertebrata</taxon>
        <taxon>Euteleostomi</taxon>
        <taxon>Mammalia</taxon>
        <taxon>Eutheria</taxon>
        <taxon>Laurasiatheria</taxon>
        <taxon>Artiodactyla</taxon>
        <taxon>Whippomorpha</taxon>
        <taxon>Cetacea</taxon>
        <taxon>Odontoceti</taxon>
        <taxon>Delphinidae</taxon>
        <taxon>Tursiops</taxon>
    </lineage>
</organism>
<dbReference type="Proteomes" id="UP000245320">
    <property type="component" value="Chromosome 8"/>
</dbReference>
<name>A0A6J3RRS6_TURTR</name>
<dbReference type="RefSeq" id="XP_033717083.1">
    <property type="nucleotide sequence ID" value="XM_033861192.1"/>
</dbReference>
<reference evidence="3" key="1">
    <citation type="submission" date="2025-08" db="UniProtKB">
        <authorList>
            <consortium name="RefSeq"/>
        </authorList>
    </citation>
    <scope>IDENTIFICATION</scope>
    <source>
        <tissue evidence="3">Spleen</tissue>
    </source>
</reference>
<sequence>MEGTAVAVCEILKYLIIHWRCETARISKGALLEGELVISIEALNSKHQANTLHCVTTIASAGSIFGGLVLKKILKEIQSILPGLSAELSWTSEETSYSQDVSGVTPFQMIFEVHEKPRTLMTDSLVIKNFLRKVITVLPKIRFNFSVKVNGILSMEIFGAENEPTLNLSNGIALVVNHQHYQLYIFLYGPSGLPLILLNPEQPTSTIFKDTSYFINWKKHHLCMVPNLDFNLDRDLVLPDVSYQVESSEGDQTQNMDPQGQTLLLFLFVDFHSGFPVQKMELWGVHTLLTTHLSAILTESHSVVQDSIQVAVDQALEQHHHAVKAHQKLQASLSVAVNSIMSIMTGSTSSSFRKTCLQTLQAADTQEFGTKLHKSFHEITQNRFLHHCSREVKQAAEGGSSLTTGVCSSQEFGSPSEPNVSSEQVDGRKCLSMGPAGWRQEPGSRCASLGLRTCGSIGVGPWLALRVADPRLLLGLPGPEAEAGVQQLLPEKNNAEQSTEDAHENSSLELLAGTSGQVENKSLKRGSLRQGVEETRAFRSPRALNPSEAALGRAEPTAAPLTPSRNRTGPRSGLEDALWLQEISNLSEWLSPGSAS</sequence>
<gene>
    <name evidence="3" type="primary">C8H11orf80</name>
</gene>
<feature type="region of interest" description="Disordered" evidence="1">
    <location>
        <begin position="407"/>
        <end position="428"/>
    </location>
</feature>